<keyword evidence="2" id="KW-1185">Reference proteome</keyword>
<dbReference type="Proteomes" id="UP001419268">
    <property type="component" value="Unassembled WGS sequence"/>
</dbReference>
<protein>
    <submittedName>
        <fullName evidence="1">Uncharacterized protein</fullName>
    </submittedName>
</protein>
<evidence type="ECO:0000313" key="1">
    <source>
        <dbReference type="EMBL" id="KAK9094622.1"/>
    </source>
</evidence>
<proteinExistence type="predicted"/>
<evidence type="ECO:0000313" key="2">
    <source>
        <dbReference type="Proteomes" id="UP001419268"/>
    </source>
</evidence>
<comment type="caution">
    <text evidence="1">The sequence shown here is derived from an EMBL/GenBank/DDBJ whole genome shotgun (WGS) entry which is preliminary data.</text>
</comment>
<dbReference type="EMBL" id="JBBNAG010000011">
    <property type="protein sequence ID" value="KAK9094622.1"/>
    <property type="molecule type" value="Genomic_DNA"/>
</dbReference>
<organism evidence="1 2">
    <name type="scientific">Stephania cephalantha</name>
    <dbReference type="NCBI Taxonomy" id="152367"/>
    <lineage>
        <taxon>Eukaryota</taxon>
        <taxon>Viridiplantae</taxon>
        <taxon>Streptophyta</taxon>
        <taxon>Embryophyta</taxon>
        <taxon>Tracheophyta</taxon>
        <taxon>Spermatophyta</taxon>
        <taxon>Magnoliopsida</taxon>
        <taxon>Ranunculales</taxon>
        <taxon>Menispermaceae</taxon>
        <taxon>Menispermoideae</taxon>
        <taxon>Cissampelideae</taxon>
        <taxon>Stephania</taxon>
    </lineage>
</organism>
<reference evidence="1 2" key="1">
    <citation type="submission" date="2024-01" db="EMBL/GenBank/DDBJ databases">
        <title>Genome assemblies of Stephania.</title>
        <authorList>
            <person name="Yang L."/>
        </authorList>
    </citation>
    <scope>NUCLEOTIDE SEQUENCE [LARGE SCALE GENOMIC DNA]</scope>
    <source>
        <strain evidence="1">JXDWG</strain>
        <tissue evidence="1">Leaf</tissue>
    </source>
</reference>
<name>A0AAP0EPR2_9MAGN</name>
<sequence>MLGSFWRETKRFGILSKLALQISPPFVCGSGDREAFVIAWRALEIDQPSERYIAIEV</sequence>
<accession>A0AAP0EPR2</accession>
<dbReference type="AlphaFoldDB" id="A0AAP0EPR2"/>
<gene>
    <name evidence="1" type="ORF">Scep_026091</name>
</gene>